<evidence type="ECO:0000256" key="1">
    <source>
        <dbReference type="SAM" id="Phobius"/>
    </source>
</evidence>
<reference evidence="2 3" key="1">
    <citation type="submission" date="2018-06" db="EMBL/GenBank/DDBJ databases">
        <authorList>
            <consortium name="Pathogen Informatics"/>
            <person name="Doyle S."/>
        </authorList>
    </citation>
    <scope>NUCLEOTIDE SEQUENCE [LARGE SCALE GENOMIC DNA]</scope>
    <source>
        <strain evidence="2 3">NCTC11227</strain>
    </source>
</reference>
<name>A0A378PH45_9GAMM</name>
<accession>A0A378PH45</accession>
<organism evidence="2 3">
    <name type="scientific">Moraxella ovis</name>
    <dbReference type="NCBI Taxonomy" id="29433"/>
    <lineage>
        <taxon>Bacteria</taxon>
        <taxon>Pseudomonadati</taxon>
        <taxon>Pseudomonadota</taxon>
        <taxon>Gammaproteobacteria</taxon>
        <taxon>Moraxellales</taxon>
        <taxon>Moraxellaceae</taxon>
        <taxon>Moraxella</taxon>
    </lineage>
</organism>
<dbReference type="EMBL" id="UGPW01000001">
    <property type="protein sequence ID" value="STY86101.1"/>
    <property type="molecule type" value="Genomic_DNA"/>
</dbReference>
<keyword evidence="1" id="KW-0472">Membrane</keyword>
<dbReference type="AlphaFoldDB" id="A0A378PH45"/>
<sequence>MFDVFLAYIGFTIGMIIGWLKFLTRVVNKNYIYKTFNLISLFFCDW</sequence>
<protein>
    <submittedName>
        <fullName evidence="2">Uncharacterized protein</fullName>
    </submittedName>
</protein>
<evidence type="ECO:0000313" key="3">
    <source>
        <dbReference type="Proteomes" id="UP000255102"/>
    </source>
</evidence>
<proteinExistence type="predicted"/>
<keyword evidence="1" id="KW-0812">Transmembrane</keyword>
<evidence type="ECO:0000313" key="2">
    <source>
        <dbReference type="EMBL" id="STY86101.1"/>
    </source>
</evidence>
<gene>
    <name evidence="2" type="ORF">NCTC11227_00062</name>
</gene>
<feature type="transmembrane region" description="Helical" evidence="1">
    <location>
        <begin position="6"/>
        <end position="24"/>
    </location>
</feature>
<keyword evidence="1" id="KW-1133">Transmembrane helix</keyword>
<dbReference type="Proteomes" id="UP000255102">
    <property type="component" value="Unassembled WGS sequence"/>
</dbReference>